<protein>
    <submittedName>
        <fullName evidence="1 2">Uncharacterized protein</fullName>
    </submittedName>
</protein>
<dbReference type="EnsemblMetazoa" id="ISCW008302-RA">
    <property type="protein sequence ID" value="ISCW008302-PA"/>
    <property type="gene ID" value="ISCW008302"/>
</dbReference>
<dbReference type="AlphaFoldDB" id="B7PRJ0"/>
<accession>B7PRJ0</accession>
<dbReference type="VEuPathDB" id="VectorBase:ISCW008302"/>
<dbReference type="EMBL" id="ABJB010065682">
    <property type="status" value="NOT_ANNOTATED_CDS"/>
    <property type="molecule type" value="Genomic_DNA"/>
</dbReference>
<gene>
    <name evidence="1" type="ORF">IscW_ISCW008302</name>
</gene>
<evidence type="ECO:0000313" key="3">
    <source>
        <dbReference type="Proteomes" id="UP000001555"/>
    </source>
</evidence>
<name>B7PRJ0_IXOSC</name>
<reference evidence="2" key="2">
    <citation type="submission" date="2020-05" db="UniProtKB">
        <authorList>
            <consortium name="EnsemblMetazoa"/>
        </authorList>
    </citation>
    <scope>IDENTIFICATION</scope>
    <source>
        <strain evidence="2">wikel</strain>
    </source>
</reference>
<dbReference type="HOGENOM" id="CLU_3108741_0_0_1"/>
<proteinExistence type="predicted"/>
<dbReference type="VEuPathDB" id="VectorBase:ISCI008302"/>
<dbReference type="Proteomes" id="UP000001555">
    <property type="component" value="Unassembled WGS sequence"/>
</dbReference>
<evidence type="ECO:0000313" key="2">
    <source>
        <dbReference type="EnsemblMetazoa" id="ISCW008302-PA"/>
    </source>
</evidence>
<dbReference type="EMBL" id="DS772919">
    <property type="protein sequence ID" value="EEC09212.1"/>
    <property type="molecule type" value="Genomic_DNA"/>
</dbReference>
<dbReference type="InParanoid" id="B7PRJ0"/>
<reference evidence="1 3" key="1">
    <citation type="submission" date="2008-03" db="EMBL/GenBank/DDBJ databases">
        <title>Annotation of Ixodes scapularis.</title>
        <authorList>
            <consortium name="Ixodes scapularis Genome Project Consortium"/>
            <person name="Caler E."/>
            <person name="Hannick L.I."/>
            <person name="Bidwell S."/>
            <person name="Joardar V."/>
            <person name="Thiagarajan M."/>
            <person name="Amedeo P."/>
            <person name="Galinsky K.J."/>
            <person name="Schobel S."/>
            <person name="Inman J."/>
            <person name="Hostetler J."/>
            <person name="Miller J."/>
            <person name="Hammond M."/>
            <person name="Megy K."/>
            <person name="Lawson D."/>
            <person name="Kodira C."/>
            <person name="Sutton G."/>
            <person name="Meyer J."/>
            <person name="Hill C.A."/>
            <person name="Birren B."/>
            <person name="Nene V."/>
            <person name="Collins F."/>
            <person name="Alarcon-Chaidez F."/>
            <person name="Wikel S."/>
            <person name="Strausberg R."/>
        </authorList>
    </citation>
    <scope>NUCLEOTIDE SEQUENCE [LARGE SCALE GENOMIC DNA]</scope>
    <source>
        <strain evidence="3">Wikel</strain>
        <strain evidence="1">Wikel colony</strain>
    </source>
</reference>
<evidence type="ECO:0000313" key="1">
    <source>
        <dbReference type="EMBL" id="EEC09212.1"/>
    </source>
</evidence>
<organism>
    <name type="scientific">Ixodes scapularis</name>
    <name type="common">Black-legged tick</name>
    <name type="synonym">Deer tick</name>
    <dbReference type="NCBI Taxonomy" id="6945"/>
    <lineage>
        <taxon>Eukaryota</taxon>
        <taxon>Metazoa</taxon>
        <taxon>Ecdysozoa</taxon>
        <taxon>Arthropoda</taxon>
        <taxon>Chelicerata</taxon>
        <taxon>Arachnida</taxon>
        <taxon>Acari</taxon>
        <taxon>Parasitiformes</taxon>
        <taxon>Ixodida</taxon>
        <taxon>Ixodoidea</taxon>
        <taxon>Ixodidae</taxon>
        <taxon>Ixodinae</taxon>
        <taxon>Ixodes</taxon>
    </lineage>
</organism>
<sequence>MLAFVSAAAPESSRSVTLLVFIAGDWKQTFQYAWHHWKMLDRNSSFGRGPS</sequence>
<dbReference type="PaxDb" id="6945-B7PRJ0"/>
<keyword evidence="3" id="KW-1185">Reference proteome</keyword>